<keyword evidence="11" id="KW-1185">Reference proteome</keyword>
<dbReference type="InterPro" id="IPR058533">
    <property type="entry name" value="Cation_efflux_TM"/>
</dbReference>
<feature type="transmembrane region" description="Helical" evidence="8">
    <location>
        <begin position="203"/>
        <end position="226"/>
    </location>
</feature>
<evidence type="ECO:0000256" key="3">
    <source>
        <dbReference type="ARBA" id="ARBA00022692"/>
    </source>
</evidence>
<keyword evidence="7 8" id="KW-0472">Membrane</keyword>
<dbReference type="InterPro" id="IPR027469">
    <property type="entry name" value="Cation_efflux_TMD_sf"/>
</dbReference>
<keyword evidence="3 8" id="KW-0812">Transmembrane</keyword>
<keyword evidence="4" id="KW-0864">Zinc transport</keyword>
<dbReference type="PANTHER" id="PTHR45755:SF4">
    <property type="entry name" value="ZINC TRANSPORTER 7"/>
    <property type="match status" value="1"/>
</dbReference>
<dbReference type="InterPro" id="IPR045316">
    <property type="entry name" value="Msc2-like"/>
</dbReference>
<evidence type="ECO:0000256" key="8">
    <source>
        <dbReference type="SAM" id="Phobius"/>
    </source>
</evidence>
<keyword evidence="6" id="KW-0406">Ion transport</keyword>
<evidence type="ECO:0000256" key="7">
    <source>
        <dbReference type="ARBA" id="ARBA00023136"/>
    </source>
</evidence>
<feature type="transmembrane region" description="Helical" evidence="8">
    <location>
        <begin position="177"/>
        <end position="197"/>
    </location>
</feature>
<evidence type="ECO:0000256" key="4">
    <source>
        <dbReference type="ARBA" id="ARBA00022906"/>
    </source>
</evidence>
<dbReference type="Gene3D" id="1.20.1510.10">
    <property type="entry name" value="Cation efflux protein transmembrane domain"/>
    <property type="match status" value="1"/>
</dbReference>
<dbReference type="Pfam" id="PF01545">
    <property type="entry name" value="Cation_efflux"/>
    <property type="match status" value="1"/>
</dbReference>
<keyword evidence="2" id="KW-0813">Transport</keyword>
<comment type="subcellular location">
    <subcellularLocation>
        <location evidence="1">Membrane</location>
        <topology evidence="1">Multi-pass membrane protein</topology>
    </subcellularLocation>
</comment>
<keyword evidence="4" id="KW-0862">Zinc</keyword>
<dbReference type="AlphaFoldDB" id="A0A251X7M9"/>
<dbReference type="GO" id="GO:0006882">
    <property type="term" value="P:intracellular zinc ion homeostasis"/>
    <property type="evidence" value="ECO:0007669"/>
    <property type="project" value="InterPro"/>
</dbReference>
<dbReference type="SUPFAM" id="SSF161111">
    <property type="entry name" value="Cation efflux protein transmembrane domain-like"/>
    <property type="match status" value="1"/>
</dbReference>
<evidence type="ECO:0000259" key="9">
    <source>
        <dbReference type="Pfam" id="PF01545"/>
    </source>
</evidence>
<reference evidence="10 11" key="1">
    <citation type="submission" date="2016-12" db="EMBL/GenBank/DDBJ databases">
        <title>Thioflexothrix psekupsii D3 genome sequencing and assembly.</title>
        <authorList>
            <person name="Fomenkov A."/>
            <person name="Vincze T."/>
            <person name="Grabovich M."/>
            <person name="Anton B.P."/>
            <person name="Dubinina G."/>
            <person name="Orlova M."/>
            <person name="Belousova E."/>
            <person name="Roberts R.J."/>
        </authorList>
    </citation>
    <scope>NUCLEOTIDE SEQUENCE [LARGE SCALE GENOMIC DNA]</scope>
    <source>
        <strain evidence="10">D3</strain>
    </source>
</reference>
<proteinExistence type="predicted"/>
<dbReference type="PANTHER" id="PTHR45755">
    <property type="match status" value="1"/>
</dbReference>
<sequence length="318" mass="35892">MHANTLQKWQHSHDFRVDNIQGEMQTRRVLLLTGSMMLIEIVAGFAYGSMALLADGWHMGTHVAAFAITLFAYQYARRYAQHPQFSFGTGKVNVLGGFASAVALAVVALIIGLESIQRLIHPENIHFNEALIVAVLGLLVNLFSAWLLRDHHHHHHEHDHPAHDHHEHEHDHNLRAAYFHVLADALTSILAIIALLIGKYAGIIWIDAAMGLVGMGIIMVWALGLLKETSPILLDRNLNDPLRKKIQQKIEQDLDNRVVDLHVWQISPNHYAAIVVLVTDSPQESSYYKQLLHEFELAHLSIEVIRCEEQCVQLNLAK</sequence>
<dbReference type="EMBL" id="MSLT01000012">
    <property type="protein sequence ID" value="OUD14069.1"/>
    <property type="molecule type" value="Genomic_DNA"/>
</dbReference>
<evidence type="ECO:0000313" key="11">
    <source>
        <dbReference type="Proteomes" id="UP000194798"/>
    </source>
</evidence>
<evidence type="ECO:0000256" key="1">
    <source>
        <dbReference type="ARBA" id="ARBA00004141"/>
    </source>
</evidence>
<evidence type="ECO:0000256" key="2">
    <source>
        <dbReference type="ARBA" id="ARBA00022448"/>
    </source>
</evidence>
<dbReference type="InterPro" id="IPR002524">
    <property type="entry name" value="Cation_efflux"/>
</dbReference>
<evidence type="ECO:0000256" key="5">
    <source>
        <dbReference type="ARBA" id="ARBA00022989"/>
    </source>
</evidence>
<dbReference type="GO" id="GO:0016020">
    <property type="term" value="C:membrane"/>
    <property type="evidence" value="ECO:0007669"/>
    <property type="project" value="UniProtKB-SubCell"/>
</dbReference>
<comment type="caution">
    <text evidence="10">The sequence shown here is derived from an EMBL/GenBank/DDBJ whole genome shotgun (WGS) entry which is preliminary data.</text>
</comment>
<evidence type="ECO:0000313" key="10">
    <source>
        <dbReference type="EMBL" id="OUD14069.1"/>
    </source>
</evidence>
<feature type="domain" description="Cation efflux protein transmembrane" evidence="9">
    <location>
        <begin position="30"/>
        <end position="234"/>
    </location>
</feature>
<feature type="transmembrane region" description="Helical" evidence="8">
    <location>
        <begin position="56"/>
        <end position="73"/>
    </location>
</feature>
<keyword evidence="5 8" id="KW-1133">Transmembrane helix</keyword>
<feature type="transmembrane region" description="Helical" evidence="8">
    <location>
        <begin position="94"/>
        <end position="113"/>
    </location>
</feature>
<dbReference type="NCBIfam" id="NF033827">
    <property type="entry name" value="CDF_efflux_DmeF"/>
    <property type="match status" value="1"/>
</dbReference>
<accession>A0A251X7M9</accession>
<dbReference type="GO" id="GO:0005385">
    <property type="term" value="F:zinc ion transmembrane transporter activity"/>
    <property type="evidence" value="ECO:0007669"/>
    <property type="project" value="InterPro"/>
</dbReference>
<feature type="transmembrane region" description="Helical" evidence="8">
    <location>
        <begin position="125"/>
        <end position="148"/>
    </location>
</feature>
<gene>
    <name evidence="10" type="ORF">TPSD3_06945</name>
</gene>
<feature type="transmembrane region" description="Helical" evidence="8">
    <location>
        <begin position="29"/>
        <end position="50"/>
    </location>
</feature>
<dbReference type="Proteomes" id="UP000194798">
    <property type="component" value="Unassembled WGS sequence"/>
</dbReference>
<evidence type="ECO:0000256" key="6">
    <source>
        <dbReference type="ARBA" id="ARBA00023065"/>
    </source>
</evidence>
<name>A0A251X7M9_9GAMM</name>
<protein>
    <submittedName>
        <fullName evidence="10">Cation transporter</fullName>
    </submittedName>
</protein>
<organism evidence="10 11">
    <name type="scientific">Thioflexithrix psekupsensis</name>
    <dbReference type="NCBI Taxonomy" id="1570016"/>
    <lineage>
        <taxon>Bacteria</taxon>
        <taxon>Pseudomonadati</taxon>
        <taxon>Pseudomonadota</taxon>
        <taxon>Gammaproteobacteria</taxon>
        <taxon>Thiotrichales</taxon>
        <taxon>Thioflexithrix</taxon>
    </lineage>
</organism>
<dbReference type="NCBIfam" id="TIGR01297">
    <property type="entry name" value="CDF"/>
    <property type="match status" value="1"/>
</dbReference>
<dbReference type="OrthoDB" id="271709at2"/>